<dbReference type="AlphaFoldDB" id="H3NKV5"/>
<dbReference type="Gene3D" id="1.10.287.1890">
    <property type="match status" value="1"/>
</dbReference>
<dbReference type="EMBL" id="AGEG01000016">
    <property type="protein sequence ID" value="EHR36233.1"/>
    <property type="molecule type" value="Genomic_DNA"/>
</dbReference>
<dbReference type="eggNOG" id="COG2384">
    <property type="taxonomic scope" value="Bacteria"/>
</dbReference>
<dbReference type="Proteomes" id="UP000006190">
    <property type="component" value="Unassembled WGS sequence"/>
</dbReference>
<dbReference type="OrthoDB" id="5881184at2"/>
<dbReference type="STRING" id="883113.HMPREF9708_01494"/>
<dbReference type="Pfam" id="PF04816">
    <property type="entry name" value="TrmK"/>
    <property type="match status" value="1"/>
</dbReference>
<reference evidence="1 2" key="1">
    <citation type="submission" date="2012-01" db="EMBL/GenBank/DDBJ databases">
        <title>The Genome Sequence of Facklamia languida CCUG 37842.</title>
        <authorList>
            <consortium name="The Broad Institute Genome Sequencing Platform"/>
            <person name="Earl A."/>
            <person name="Ward D."/>
            <person name="Feldgarden M."/>
            <person name="Gevers D."/>
            <person name="Huys G."/>
            <person name="Young S.K."/>
            <person name="Zeng Q."/>
            <person name="Gargeya S."/>
            <person name="Fitzgerald M."/>
            <person name="Haas B."/>
            <person name="Abouelleil A."/>
            <person name="Alvarado L."/>
            <person name="Arachchi H.M."/>
            <person name="Berlin A."/>
            <person name="Chapman S.B."/>
            <person name="Gearin G."/>
            <person name="Goldberg J."/>
            <person name="Griggs A."/>
            <person name="Gujja S."/>
            <person name="Hansen M."/>
            <person name="Heiman D."/>
            <person name="Howarth C."/>
            <person name="Larimer J."/>
            <person name="Lui A."/>
            <person name="MacDonald P.J.P."/>
            <person name="McCowen C."/>
            <person name="Montmayeur A."/>
            <person name="Murphy C."/>
            <person name="Neiman D."/>
            <person name="Pearson M."/>
            <person name="Priest M."/>
            <person name="Roberts A."/>
            <person name="Saif S."/>
            <person name="Shea T."/>
            <person name="Sisk P."/>
            <person name="Stolte C."/>
            <person name="Sykes S."/>
            <person name="Wortman J."/>
            <person name="Nusbaum C."/>
            <person name="Birren B."/>
        </authorList>
    </citation>
    <scope>NUCLEOTIDE SEQUENCE [LARGE SCALE GENOMIC DNA]</scope>
    <source>
        <strain evidence="1 2">CCUG 37842</strain>
    </source>
</reference>
<name>H3NKV5_9LACT</name>
<dbReference type="PIRSF" id="PIRSF018637">
    <property type="entry name" value="TrmK"/>
    <property type="match status" value="1"/>
</dbReference>
<keyword evidence="2" id="KW-1185">Reference proteome</keyword>
<protein>
    <recommendedName>
        <fullName evidence="3">SAM-dependent methyltransferase</fullName>
    </recommendedName>
</protein>
<dbReference type="PATRIC" id="fig|883113.3.peg.1495"/>
<evidence type="ECO:0000313" key="1">
    <source>
        <dbReference type="EMBL" id="EHR36233.1"/>
    </source>
</evidence>
<evidence type="ECO:0000313" key="2">
    <source>
        <dbReference type="Proteomes" id="UP000006190"/>
    </source>
</evidence>
<dbReference type="PANTHER" id="PTHR38451">
    <property type="entry name" value="TRNA (ADENINE(22)-N(1))-METHYLTRANSFERASE"/>
    <property type="match status" value="1"/>
</dbReference>
<dbReference type="GO" id="GO:0160105">
    <property type="term" value="F:tRNA (adenine(22)-N1)-methyltransferase activity"/>
    <property type="evidence" value="ECO:0007669"/>
    <property type="project" value="InterPro"/>
</dbReference>
<dbReference type="HOGENOM" id="CLU_071037_0_1_9"/>
<comment type="caution">
    <text evidence="1">The sequence shown here is derived from an EMBL/GenBank/DDBJ whole genome shotgun (WGS) entry which is preliminary data.</text>
</comment>
<accession>H3NKV5</accession>
<sequence length="242" mass="27729">MKAERLSKRLDQVAQMITQTSLAPIRLADIGSDHAYLPAYLALQDQIEWAIAGEVAQGPFQSAQATIDSYQLQDKIQARLGDGFEVVQVEDQINLATICGMGGSLIINILEGGHARKVLPDHLVLQANNQVPQLRRYLQGMNYQLIDEALVEEKGQIYQILQAMRQDQVTLLDDRQLLFGPYQLMKQGPIFKRYWFNEQDHRQKVLDQMQGLNKETLSNKDQAKQKQLRQEIEWIEEVLQND</sequence>
<dbReference type="RefSeq" id="WP_006309727.1">
    <property type="nucleotide sequence ID" value="NZ_JH601133.1"/>
</dbReference>
<proteinExistence type="predicted"/>
<dbReference type="PANTHER" id="PTHR38451:SF1">
    <property type="entry name" value="TRNA (ADENINE(22)-N(1))-METHYLTRANSFERASE"/>
    <property type="match status" value="1"/>
</dbReference>
<evidence type="ECO:0008006" key="3">
    <source>
        <dbReference type="Google" id="ProtNLM"/>
    </source>
</evidence>
<dbReference type="Gene3D" id="3.40.50.150">
    <property type="entry name" value="Vaccinia Virus protein VP39"/>
    <property type="match status" value="1"/>
</dbReference>
<organism evidence="1 2">
    <name type="scientific">Facklamia languida CCUG 37842</name>
    <dbReference type="NCBI Taxonomy" id="883113"/>
    <lineage>
        <taxon>Bacteria</taxon>
        <taxon>Bacillati</taxon>
        <taxon>Bacillota</taxon>
        <taxon>Bacilli</taxon>
        <taxon>Lactobacillales</taxon>
        <taxon>Aerococcaceae</taxon>
        <taxon>Facklamia</taxon>
    </lineage>
</organism>
<gene>
    <name evidence="1" type="ORF">HMPREF9708_01494</name>
</gene>
<dbReference type="InterPro" id="IPR029063">
    <property type="entry name" value="SAM-dependent_MTases_sf"/>
</dbReference>
<dbReference type="InterPro" id="IPR006901">
    <property type="entry name" value="TrmK"/>
</dbReference>